<keyword evidence="7" id="KW-1185">Reference proteome</keyword>
<dbReference type="Proteomes" id="UP001370348">
    <property type="component" value="Chromosome"/>
</dbReference>
<dbReference type="InterPro" id="IPR001242">
    <property type="entry name" value="Condensation_dom"/>
</dbReference>
<dbReference type="Gene3D" id="3.30.300.30">
    <property type="match status" value="2"/>
</dbReference>
<dbReference type="InterPro" id="IPR040097">
    <property type="entry name" value="FAAL/FAAC"/>
</dbReference>
<organism evidence="6 7">
    <name type="scientific">Pendulispora albinea</name>
    <dbReference type="NCBI Taxonomy" id="2741071"/>
    <lineage>
        <taxon>Bacteria</taxon>
        <taxon>Pseudomonadati</taxon>
        <taxon>Myxococcota</taxon>
        <taxon>Myxococcia</taxon>
        <taxon>Myxococcales</taxon>
        <taxon>Sorangiineae</taxon>
        <taxon>Pendulisporaceae</taxon>
        <taxon>Pendulispora</taxon>
    </lineage>
</organism>
<dbReference type="Gene3D" id="3.40.50.980">
    <property type="match status" value="2"/>
</dbReference>
<dbReference type="PANTHER" id="PTHR45527:SF1">
    <property type="entry name" value="FATTY ACID SYNTHASE"/>
    <property type="match status" value="1"/>
</dbReference>
<dbReference type="InterPro" id="IPR025110">
    <property type="entry name" value="AMP-bd_C"/>
</dbReference>
<dbReference type="CDD" id="cd17646">
    <property type="entry name" value="A_NRPS_AB3403-like"/>
    <property type="match status" value="1"/>
</dbReference>
<accession>A0ABZ2LXU0</accession>
<dbReference type="CDD" id="cd05931">
    <property type="entry name" value="FAAL"/>
    <property type="match status" value="1"/>
</dbReference>
<protein>
    <submittedName>
        <fullName evidence="6">Amino acid adenylation domain-containing protein</fullName>
    </submittedName>
</protein>
<dbReference type="SUPFAM" id="SSF47336">
    <property type="entry name" value="ACP-like"/>
    <property type="match status" value="2"/>
</dbReference>
<dbReference type="SUPFAM" id="SSF52777">
    <property type="entry name" value="CoA-dependent acyltransferases"/>
    <property type="match status" value="2"/>
</dbReference>
<dbReference type="InterPro" id="IPR009081">
    <property type="entry name" value="PP-bd_ACP"/>
</dbReference>
<proteinExistence type="predicted"/>
<dbReference type="NCBIfam" id="TIGR01733">
    <property type="entry name" value="AA-adenyl-dom"/>
    <property type="match status" value="1"/>
</dbReference>
<dbReference type="SUPFAM" id="SSF56801">
    <property type="entry name" value="Acetyl-CoA synthetase-like"/>
    <property type="match status" value="2"/>
</dbReference>
<dbReference type="Pfam" id="PF13193">
    <property type="entry name" value="AMP-binding_C"/>
    <property type="match status" value="1"/>
</dbReference>
<dbReference type="PROSITE" id="PS50075">
    <property type="entry name" value="CARRIER"/>
    <property type="match status" value="2"/>
</dbReference>
<dbReference type="InterPro" id="IPR000873">
    <property type="entry name" value="AMP-dep_synth/lig_dom"/>
</dbReference>
<evidence type="ECO:0000256" key="3">
    <source>
        <dbReference type="ARBA" id="ARBA00022832"/>
    </source>
</evidence>
<keyword evidence="4" id="KW-0443">Lipid metabolism</keyword>
<feature type="domain" description="Carrier" evidence="5">
    <location>
        <begin position="1653"/>
        <end position="1727"/>
    </location>
</feature>
<dbReference type="Gene3D" id="3.40.50.12780">
    <property type="entry name" value="N-terminal domain of ligase-like"/>
    <property type="match status" value="1"/>
</dbReference>
<dbReference type="Gene3D" id="1.10.1200.10">
    <property type="entry name" value="ACP-like"/>
    <property type="match status" value="2"/>
</dbReference>
<dbReference type="PROSITE" id="PS00455">
    <property type="entry name" value="AMP_BINDING"/>
    <property type="match status" value="2"/>
</dbReference>
<sequence>MTAPSSSPHETLVDVLRFRAEKQPRDIVFRFLDTGDVEQAASEWTYSELDFRARSIAAVLQEHERELGGHPALLLFPPGLDFIAGFLGCLYANVMAVPMYPPDPTRLDRTLPRLRQIARDSGARAVLTTSDLHALAPAVLPQVPELASLPWMAVDAPTDQAARAWRRPAITADTLAFLQYTSGSTGTPKGVMLSHRNLLHNERLIERAFGHNAASSVVGWLPMFHDMGLIGNVLQPLYSGFPCTLMSPLAFLQRPIRWLKAISTYRATTSGGPNFAYDLCARKITDEEAARLDLSSWTLAYDGAEPVRAETLRRFSEKFARSGFRSEAFYPCYGLAEATLFVTGARKGEGARVRSGGERRSLVSSGRSAEGLRVHVVEPETKQLLEPGREGEIWISGDSVARGYWGQPAETEATFGAHLANGEGPFLRTGDLGIVEDGELYVTGRWKDLIIQRGRNLYPQDLELTAEQAHASVRAGCVAAFSVDREDDEQLVIAAEIEPGRASAGGAEEVATAIRAAMAEEYGARVGVVVLLEPRSISKTSSGKIQRRGCKELFLAGRLAVVAQSVAPAPEAPRANSRTELAGESTEERAAHIEAFLRSAIAKRTGIAPENVAREALLSSFGLDSLHIVDLFGELEAAFGVSIPIPRLLQHPTVAHAAAEIALARPHDPTSGSPLTAMAPHEGEIPLSSGQARLWYLERLIPGSPLYNVQFALRMVGSLDVTRLTRSLDALMERHTALRTVIRETSGKPRQVVLPAAPVTLARVDLSAAGDDREQALRSWARDEGRAPFDFAGGPYFRAALATLGPDDHALVVTQHHVITDGWSIGVLLEELGALYRLADPGAQASLLPAPAVPYADYARWQVQRIPLLGAERDFWKKRLAGLPRLDLPTDRPRTHEAAVRGGTVPFRLRAALTDALRELGRRDGATLYAVLLAGFSALLYRYTDQIDFGVGTVTAQRENGHTRRLVGLLANTLVVRCDLSGAPTFRELVRRTGERVREALAHGELPFEEVVAQAGAARAGDGNPLFQVGLVFETFPVGTIEVPKMRWESMFDAPDGAVEGTAKFELSLAVAEGAKGDLWGTFEYRADRFDAVTIERLAGHLEVLLEDAVASPDRRVADLPLLTEPERQQILRTWNDTARARGEALSLHALFEAQAMRTPDAVAVIFEGERITYRELDRRANRLAWQLTSSGVAPDVRVGIFMDRSIEMVVALLGVLKAGGAYVPLDPEQPAERLAFMLEDACAPVVLTQSHVMARLPSQGAAQLVMDAGWGHDRAEVPPPSGATCPEQSAYVIYTSGSTGRPKGVINSHRGIVNRIHWMQDAYHLDAGDRVLQKTPFGFDVSVWEFFWPLSAGACIVMARPGGHADSAYLVRTMAQERITTAHFVPSMLQIFLEEEGVESCVHLKRIISSGEVLTATLAQRCLSRLEVELHNLYGPTEAAVDVSSWACTADDRHVVPIGRPIDNIELYVLDPQDRPVPVGVAGELHIAGVGLARGYVNRPELTAERFVPNPFGREPGARMYRTGDRVRWREGGALEFLGRTDHQVKIRGVRIEAGEIEAVLAQHPGVSEAVVNPFVHSSGDRRLAAYVVAKAEPGPDGAALRAFLRQRLPEIMVPSAFVALARLPLTPNGKVNRKELPAPDLRREVEVALVPPRSDIELRIAAIWRRLLGIEQVGTNDNFFDLGGHSLLMVQVHSELAAAHPGLQLVKLLEHPTIGALASYLNKDADAAPIVQVAKGRAQRQIAAFQRQRRRSGKKGEGSEP</sequence>
<dbReference type="InterPro" id="IPR023213">
    <property type="entry name" value="CAT-like_dom_sf"/>
</dbReference>
<keyword evidence="1" id="KW-0596">Phosphopantetheine</keyword>
<evidence type="ECO:0000259" key="5">
    <source>
        <dbReference type="PROSITE" id="PS50075"/>
    </source>
</evidence>
<dbReference type="Pfam" id="PF00501">
    <property type="entry name" value="AMP-binding"/>
    <property type="match status" value="2"/>
</dbReference>
<feature type="domain" description="Carrier" evidence="5">
    <location>
        <begin position="591"/>
        <end position="665"/>
    </location>
</feature>
<keyword evidence="3" id="KW-0276">Fatty acid metabolism</keyword>
<dbReference type="Pfam" id="PF00550">
    <property type="entry name" value="PP-binding"/>
    <property type="match status" value="2"/>
</dbReference>
<name>A0ABZ2LXU0_9BACT</name>
<evidence type="ECO:0000256" key="2">
    <source>
        <dbReference type="ARBA" id="ARBA00022553"/>
    </source>
</evidence>
<reference evidence="6 7" key="1">
    <citation type="submission" date="2021-12" db="EMBL/GenBank/DDBJ databases">
        <title>Discovery of the Pendulisporaceae a myxobacterial family with distinct sporulation behavior and unique specialized metabolism.</title>
        <authorList>
            <person name="Garcia R."/>
            <person name="Popoff A."/>
            <person name="Bader C.D."/>
            <person name="Loehr J."/>
            <person name="Walesch S."/>
            <person name="Walt C."/>
            <person name="Boldt J."/>
            <person name="Bunk B."/>
            <person name="Haeckl F.J.F.P.J."/>
            <person name="Gunesch A.P."/>
            <person name="Birkelbach J."/>
            <person name="Nuebel U."/>
            <person name="Pietschmann T."/>
            <person name="Bach T."/>
            <person name="Mueller R."/>
        </authorList>
    </citation>
    <scope>NUCLEOTIDE SEQUENCE [LARGE SCALE GENOMIC DNA]</scope>
    <source>
        <strain evidence="6 7">MSr11954</strain>
    </source>
</reference>
<dbReference type="PANTHER" id="PTHR45527">
    <property type="entry name" value="NONRIBOSOMAL PEPTIDE SYNTHETASE"/>
    <property type="match status" value="1"/>
</dbReference>
<dbReference type="InterPro" id="IPR045851">
    <property type="entry name" value="AMP-bd_C_sf"/>
</dbReference>
<gene>
    <name evidence="6" type="ORF">LZC94_39720</name>
</gene>
<dbReference type="CDD" id="cd19531">
    <property type="entry name" value="LCL_NRPS-like"/>
    <property type="match status" value="1"/>
</dbReference>
<evidence type="ECO:0000313" key="6">
    <source>
        <dbReference type="EMBL" id="WXB13946.1"/>
    </source>
</evidence>
<keyword evidence="2" id="KW-0597">Phosphoprotein</keyword>
<dbReference type="EMBL" id="CP089984">
    <property type="protein sequence ID" value="WXB13946.1"/>
    <property type="molecule type" value="Genomic_DNA"/>
</dbReference>
<evidence type="ECO:0000256" key="1">
    <source>
        <dbReference type="ARBA" id="ARBA00022450"/>
    </source>
</evidence>
<evidence type="ECO:0000256" key="4">
    <source>
        <dbReference type="ARBA" id="ARBA00023098"/>
    </source>
</evidence>
<dbReference type="InterPro" id="IPR020806">
    <property type="entry name" value="PKS_PP-bd"/>
</dbReference>
<dbReference type="Gene3D" id="2.30.38.10">
    <property type="entry name" value="Luciferase, Domain 3"/>
    <property type="match status" value="1"/>
</dbReference>
<dbReference type="InterPro" id="IPR010071">
    <property type="entry name" value="AA_adenyl_dom"/>
</dbReference>
<dbReference type="InterPro" id="IPR020845">
    <property type="entry name" value="AMP-binding_CS"/>
</dbReference>
<dbReference type="InterPro" id="IPR042099">
    <property type="entry name" value="ANL_N_sf"/>
</dbReference>
<dbReference type="Gene3D" id="3.30.559.10">
    <property type="entry name" value="Chloramphenicol acetyltransferase-like domain"/>
    <property type="match status" value="1"/>
</dbReference>
<evidence type="ECO:0000313" key="7">
    <source>
        <dbReference type="Proteomes" id="UP001370348"/>
    </source>
</evidence>
<dbReference type="Pfam" id="PF00668">
    <property type="entry name" value="Condensation"/>
    <property type="match status" value="1"/>
</dbReference>
<dbReference type="Gene3D" id="3.30.559.30">
    <property type="entry name" value="Nonribosomal peptide synthetase, condensation domain"/>
    <property type="match status" value="1"/>
</dbReference>
<dbReference type="SMART" id="SM00823">
    <property type="entry name" value="PKS_PP"/>
    <property type="match status" value="2"/>
</dbReference>
<dbReference type="RefSeq" id="WP_394823562.1">
    <property type="nucleotide sequence ID" value="NZ_CP089984.1"/>
</dbReference>
<dbReference type="InterPro" id="IPR036736">
    <property type="entry name" value="ACP-like_sf"/>
</dbReference>